<dbReference type="InterPro" id="IPR001387">
    <property type="entry name" value="Cro/C1-type_HTH"/>
</dbReference>
<dbReference type="EMBL" id="JACOPL010000015">
    <property type="protein sequence ID" value="MBC5726402.1"/>
    <property type="molecule type" value="Genomic_DNA"/>
</dbReference>
<dbReference type="SUPFAM" id="SSF47413">
    <property type="entry name" value="lambda repressor-like DNA-binding domains"/>
    <property type="match status" value="1"/>
</dbReference>
<dbReference type="InterPro" id="IPR010982">
    <property type="entry name" value="Lambda_DNA-bd_dom_sf"/>
</dbReference>
<protein>
    <submittedName>
        <fullName evidence="2">Helix-turn-helix transcriptional regulator</fullName>
    </submittedName>
</protein>
<feature type="domain" description="HTH cro/C1-type" evidence="1">
    <location>
        <begin position="8"/>
        <end position="61"/>
    </location>
</feature>
<gene>
    <name evidence="2" type="ORF">H8S45_13155</name>
</gene>
<dbReference type="GO" id="GO:0003677">
    <property type="term" value="F:DNA binding"/>
    <property type="evidence" value="ECO:0007669"/>
    <property type="project" value="InterPro"/>
</dbReference>
<accession>A0A923RWS0</accession>
<dbReference type="AlphaFoldDB" id="A0A923RWS0"/>
<dbReference type="PROSITE" id="PS50943">
    <property type="entry name" value="HTH_CROC1"/>
    <property type="match status" value="1"/>
</dbReference>
<sequence>MFYDRFVELCSMHGVSPSKAAQESGINKSTVTYWKNHTESKPTGQLAEKLCSYFNVSMSELYGDTQKETPPLTAKDERDIARDLERIRQALESEDTIMFDGDPMSDEARDSIMNAIELGLKAAKIKNKEKYTPKKYRKG</sequence>
<evidence type="ECO:0000313" key="2">
    <source>
        <dbReference type="EMBL" id="MBC5726402.1"/>
    </source>
</evidence>
<proteinExistence type="predicted"/>
<evidence type="ECO:0000259" key="1">
    <source>
        <dbReference type="PROSITE" id="PS50943"/>
    </source>
</evidence>
<reference evidence="2" key="1">
    <citation type="submission" date="2020-08" db="EMBL/GenBank/DDBJ databases">
        <title>Genome public.</title>
        <authorList>
            <person name="Liu C."/>
            <person name="Sun Q."/>
        </authorList>
    </citation>
    <scope>NUCLEOTIDE SEQUENCE</scope>
    <source>
        <strain evidence="2">NSJ-28</strain>
    </source>
</reference>
<dbReference type="Proteomes" id="UP000606499">
    <property type="component" value="Unassembled WGS sequence"/>
</dbReference>
<name>A0A923RWS0_9FIRM</name>
<comment type="caution">
    <text evidence="2">The sequence shown here is derived from an EMBL/GenBank/DDBJ whole genome shotgun (WGS) entry which is preliminary data.</text>
</comment>
<evidence type="ECO:0000313" key="3">
    <source>
        <dbReference type="Proteomes" id="UP000606499"/>
    </source>
</evidence>
<keyword evidence="3" id="KW-1185">Reference proteome</keyword>
<dbReference type="CDD" id="cd00093">
    <property type="entry name" value="HTH_XRE"/>
    <property type="match status" value="1"/>
</dbReference>
<dbReference type="Gene3D" id="1.10.260.40">
    <property type="entry name" value="lambda repressor-like DNA-binding domains"/>
    <property type="match status" value="1"/>
</dbReference>
<dbReference type="Pfam" id="PF01381">
    <property type="entry name" value="HTH_3"/>
    <property type="match status" value="1"/>
</dbReference>
<dbReference type="SMART" id="SM00530">
    <property type="entry name" value="HTH_XRE"/>
    <property type="match status" value="1"/>
</dbReference>
<dbReference type="RefSeq" id="WP_186950209.1">
    <property type="nucleotide sequence ID" value="NZ_JACOPL010000015.1"/>
</dbReference>
<organism evidence="2 3">
    <name type="scientific">Agathobaculum faecis</name>
    <dbReference type="NCBI Taxonomy" id="2763013"/>
    <lineage>
        <taxon>Bacteria</taxon>
        <taxon>Bacillati</taxon>
        <taxon>Bacillota</taxon>
        <taxon>Clostridia</taxon>
        <taxon>Eubacteriales</taxon>
        <taxon>Butyricicoccaceae</taxon>
        <taxon>Agathobaculum</taxon>
    </lineage>
</organism>